<dbReference type="SUPFAM" id="SSF53448">
    <property type="entry name" value="Nucleotide-diphospho-sugar transferases"/>
    <property type="match status" value="1"/>
</dbReference>
<keyword evidence="1" id="KW-1133">Transmembrane helix</keyword>
<proteinExistence type="predicted"/>
<sequence length="409" mass="47351">MTAKITMSRKNIVILTLVSMMISLSCLFYVVNYNKGVDLNSVSISDYNVMVNDARPTYKKNTSLQCLANTASHLKVDRKEWEQCLSGEKVEYYLSIVIVTRMDDYAGNQHHRFQNFIDSAYLLAEKSEQKIELLIIEWNPPKNNRRIVDAFRFRRSKYLNHRIITVSEKIHNILPNLGDAPLHEFEGKNVGIRFARGEFIVCTNQDDIWSHNFINAIQSKVFKKDTIYTQFQDRHNIHEDLPASIVRLKPFPNDEILYNACKLRDQNWGSYVLPGEVHRSQINRDNYWSYADQAGDFTLAHRDTWKDCRGYREAGGIAWMDIEFILSAIGQFEKKLVYSGDSFACHQNHPNEWEKEPKKHNAVPDGQGIEDLASGKTKLSNKEGEWGLLNIDIWENGLECIDFQGGLCW</sequence>
<keyword evidence="1" id="KW-0472">Membrane</keyword>
<dbReference type="Proteomes" id="UP000613177">
    <property type="component" value="Unassembled WGS sequence"/>
</dbReference>
<evidence type="ECO:0000256" key="1">
    <source>
        <dbReference type="SAM" id="Phobius"/>
    </source>
</evidence>
<evidence type="ECO:0000313" key="2">
    <source>
        <dbReference type="EMBL" id="KAG2228507.1"/>
    </source>
</evidence>
<accession>A0A8H7SI00</accession>
<evidence type="ECO:0000313" key="3">
    <source>
        <dbReference type="Proteomes" id="UP000613177"/>
    </source>
</evidence>
<keyword evidence="1" id="KW-0812">Transmembrane</keyword>
<dbReference type="EMBL" id="JAEPRE010000434">
    <property type="protein sequence ID" value="KAG2228507.1"/>
    <property type="molecule type" value="Genomic_DNA"/>
</dbReference>
<gene>
    <name evidence="2" type="ORF">INT48_002646</name>
</gene>
<dbReference type="CDD" id="cd00761">
    <property type="entry name" value="Glyco_tranf_GTA_type"/>
    <property type="match status" value="1"/>
</dbReference>
<dbReference type="InterPro" id="IPR029044">
    <property type="entry name" value="Nucleotide-diphossugar_trans"/>
</dbReference>
<dbReference type="AlphaFoldDB" id="A0A8H7SI00"/>
<dbReference type="Gene3D" id="3.90.550.10">
    <property type="entry name" value="Spore Coat Polysaccharide Biosynthesis Protein SpsA, Chain A"/>
    <property type="match status" value="1"/>
</dbReference>
<keyword evidence="3" id="KW-1185">Reference proteome</keyword>
<reference evidence="2" key="1">
    <citation type="submission" date="2021-01" db="EMBL/GenBank/DDBJ databases">
        <title>Metabolic potential, ecology and presence of endohyphal bacteria is reflected in genomic diversity of Mucoromycotina.</title>
        <authorList>
            <person name="Muszewska A."/>
            <person name="Okrasinska A."/>
            <person name="Steczkiewicz K."/>
            <person name="Drgas O."/>
            <person name="Orlowska M."/>
            <person name="Perlinska-Lenart U."/>
            <person name="Aleksandrzak-Piekarczyk T."/>
            <person name="Szatraj K."/>
            <person name="Zielenkiewicz U."/>
            <person name="Pilsyk S."/>
            <person name="Malc E."/>
            <person name="Mieczkowski P."/>
            <person name="Kruszewska J.S."/>
            <person name="Biernat P."/>
            <person name="Pawlowska J."/>
        </authorList>
    </citation>
    <scope>NUCLEOTIDE SEQUENCE</scope>
    <source>
        <strain evidence="2">WA0000018081</strain>
    </source>
</reference>
<comment type="caution">
    <text evidence="2">The sequence shown here is derived from an EMBL/GenBank/DDBJ whole genome shotgun (WGS) entry which is preliminary data.</text>
</comment>
<protein>
    <submittedName>
        <fullName evidence="2">Uncharacterized protein</fullName>
    </submittedName>
</protein>
<feature type="transmembrane region" description="Helical" evidence="1">
    <location>
        <begin position="12"/>
        <end position="31"/>
    </location>
</feature>
<organism evidence="2 3">
    <name type="scientific">Thamnidium elegans</name>
    <dbReference type="NCBI Taxonomy" id="101142"/>
    <lineage>
        <taxon>Eukaryota</taxon>
        <taxon>Fungi</taxon>
        <taxon>Fungi incertae sedis</taxon>
        <taxon>Mucoromycota</taxon>
        <taxon>Mucoromycotina</taxon>
        <taxon>Mucoromycetes</taxon>
        <taxon>Mucorales</taxon>
        <taxon>Mucorineae</taxon>
        <taxon>Mucoraceae</taxon>
        <taxon>Thamnidium</taxon>
    </lineage>
</organism>
<name>A0A8H7SI00_9FUNG</name>
<dbReference type="PROSITE" id="PS51257">
    <property type="entry name" value="PROKAR_LIPOPROTEIN"/>
    <property type="match status" value="1"/>
</dbReference>